<dbReference type="Proteomes" id="UP001206483">
    <property type="component" value="Unassembled WGS sequence"/>
</dbReference>
<organism evidence="1 2">
    <name type="scientific">Kitasatospora paracochleata</name>
    <dbReference type="NCBI Taxonomy" id="58354"/>
    <lineage>
        <taxon>Bacteria</taxon>
        <taxon>Bacillati</taxon>
        <taxon>Actinomycetota</taxon>
        <taxon>Actinomycetes</taxon>
        <taxon>Kitasatosporales</taxon>
        <taxon>Streptomycetaceae</taxon>
        <taxon>Kitasatospora</taxon>
    </lineage>
</organism>
<evidence type="ECO:0000313" key="2">
    <source>
        <dbReference type="Proteomes" id="UP001206483"/>
    </source>
</evidence>
<protein>
    <submittedName>
        <fullName evidence="1">Uncharacterized protein</fullName>
    </submittedName>
</protein>
<accession>A0ABT1JAK5</accession>
<sequence>MTRPVPMLGDHRTDPLDDPAYHALAQRAHDAFEIALHYQDACTPEARQEALHNALATAAPGLVAAALVRLADDPELGLTGEQREYLTDVAAGLDLDTVEDLFGAGGDGATAR</sequence>
<name>A0ABT1JAK5_9ACTN</name>
<gene>
    <name evidence="1" type="ORF">FHR36_007438</name>
</gene>
<keyword evidence="2" id="KW-1185">Reference proteome</keyword>
<comment type="caution">
    <text evidence="1">The sequence shown here is derived from an EMBL/GenBank/DDBJ whole genome shotgun (WGS) entry which is preliminary data.</text>
</comment>
<reference evidence="1 2" key="1">
    <citation type="submission" date="2022-06" db="EMBL/GenBank/DDBJ databases">
        <title>Sequencing the genomes of 1000 actinobacteria strains.</title>
        <authorList>
            <person name="Klenk H.-P."/>
        </authorList>
    </citation>
    <scope>NUCLEOTIDE SEQUENCE [LARGE SCALE GENOMIC DNA]</scope>
    <source>
        <strain evidence="1 2">DSM 41656</strain>
    </source>
</reference>
<proteinExistence type="predicted"/>
<dbReference type="RefSeq" id="WP_253804560.1">
    <property type="nucleotide sequence ID" value="NZ_BAAAUB010000041.1"/>
</dbReference>
<dbReference type="EMBL" id="JAMZDX010000008">
    <property type="protein sequence ID" value="MCP2314239.1"/>
    <property type="molecule type" value="Genomic_DNA"/>
</dbReference>
<evidence type="ECO:0000313" key="1">
    <source>
        <dbReference type="EMBL" id="MCP2314239.1"/>
    </source>
</evidence>